<dbReference type="HOGENOM" id="CLU_128773_0_0_10"/>
<feature type="domain" description="DUF4296" evidence="1">
    <location>
        <begin position="26"/>
        <end position="107"/>
    </location>
</feature>
<proteinExistence type="predicted"/>
<evidence type="ECO:0000259" key="1">
    <source>
        <dbReference type="Pfam" id="PF14129"/>
    </source>
</evidence>
<dbReference type="EMBL" id="HG315671">
    <property type="protein sequence ID" value="CDF80905.1"/>
    <property type="molecule type" value="Genomic_DNA"/>
</dbReference>
<accession>T2KQA3</accession>
<dbReference type="STRING" id="1347342.BN863_31930"/>
<dbReference type="eggNOG" id="ENOG50330B6">
    <property type="taxonomic scope" value="Bacteria"/>
</dbReference>
<dbReference type="InterPro" id="IPR025381">
    <property type="entry name" value="DUF4296"/>
</dbReference>
<evidence type="ECO:0000313" key="3">
    <source>
        <dbReference type="Proteomes" id="UP000016160"/>
    </source>
</evidence>
<gene>
    <name evidence="2" type="ORF">BN863_31930</name>
</gene>
<evidence type="ECO:0000313" key="2">
    <source>
        <dbReference type="EMBL" id="CDF80905.1"/>
    </source>
</evidence>
<protein>
    <recommendedName>
        <fullName evidence="1">DUF4296 domain-containing protein</fullName>
    </recommendedName>
</protein>
<dbReference type="PATRIC" id="fig|1347342.6.peg.3221"/>
<dbReference type="PROSITE" id="PS51257">
    <property type="entry name" value="PROKAR_LIPOPROTEIN"/>
    <property type="match status" value="1"/>
</dbReference>
<dbReference type="Proteomes" id="UP000016160">
    <property type="component" value="Chromosome"/>
</dbReference>
<organism evidence="2 3">
    <name type="scientific">Formosa agariphila (strain DSM 15362 / KCTC 12365 / LMG 23005 / KMM 3901 / M-2Alg 35-1)</name>
    <dbReference type="NCBI Taxonomy" id="1347342"/>
    <lineage>
        <taxon>Bacteria</taxon>
        <taxon>Pseudomonadati</taxon>
        <taxon>Bacteroidota</taxon>
        <taxon>Flavobacteriia</taxon>
        <taxon>Flavobacteriales</taxon>
        <taxon>Flavobacteriaceae</taxon>
        <taxon>Formosa</taxon>
    </lineage>
</organism>
<dbReference type="RefSeq" id="WP_038532257.1">
    <property type="nucleotide sequence ID" value="NZ_HG315671.1"/>
</dbReference>
<dbReference type="OrthoDB" id="1525222at2"/>
<reference evidence="2 3" key="1">
    <citation type="journal article" date="2013" name="Appl. Environ. Microbiol.">
        <title>The genome of the alga-associated marine flavobacterium Formosa agariphila KMM 3901T reveals a broad potential for degradation of algal polysaccharides.</title>
        <authorList>
            <person name="Mann A.J."/>
            <person name="Hahnke R.L."/>
            <person name="Huang S."/>
            <person name="Werner J."/>
            <person name="Xing P."/>
            <person name="Barbeyron T."/>
            <person name="Huettel B."/>
            <person name="Stueber K."/>
            <person name="Reinhardt R."/>
            <person name="Harder J."/>
            <person name="Gloeckner F.O."/>
            <person name="Amann R.I."/>
            <person name="Teeling H."/>
        </authorList>
    </citation>
    <scope>NUCLEOTIDE SEQUENCE [LARGE SCALE GENOMIC DNA]</scope>
    <source>
        <strain evidence="3">DSM 15362 / KCTC 12365 / LMG 23005 / KMM 3901</strain>
    </source>
</reference>
<dbReference type="AlphaFoldDB" id="T2KQA3"/>
<name>T2KQA3_FORAG</name>
<dbReference type="Pfam" id="PF14129">
    <property type="entry name" value="DUF4296"/>
    <property type="match status" value="1"/>
</dbReference>
<keyword evidence="3" id="KW-1185">Reference proteome</keyword>
<sequence length="154" mass="17732">MKRFILGLLVVFSMVACHQVKRPEKPKNLIPENTMANIILDMSLFSASRGVDKNALDKNNISLQTLIYDKYNVDSLQLAESNEYYSYSIDEYEAIYTKVNDSLTILKEKYTAEEAEAEVRKRKQDSINKKPVNALKPDQIEEIRGLILDVLRFP</sequence>